<dbReference type="Pfam" id="PF24626">
    <property type="entry name" value="SH3_Tf2-1"/>
    <property type="match status" value="1"/>
</dbReference>
<dbReference type="Pfam" id="PF03478">
    <property type="entry name" value="Beta-prop_KIB1-4"/>
    <property type="match status" value="1"/>
</dbReference>
<dbReference type="InterPro" id="IPR016137">
    <property type="entry name" value="RGS"/>
</dbReference>
<organism evidence="2 3">
    <name type="scientific">Tanacetum coccineum</name>
    <dbReference type="NCBI Taxonomy" id="301880"/>
    <lineage>
        <taxon>Eukaryota</taxon>
        <taxon>Viridiplantae</taxon>
        <taxon>Streptophyta</taxon>
        <taxon>Embryophyta</taxon>
        <taxon>Tracheophyta</taxon>
        <taxon>Spermatophyta</taxon>
        <taxon>Magnoliopsida</taxon>
        <taxon>eudicotyledons</taxon>
        <taxon>Gunneridae</taxon>
        <taxon>Pentapetalae</taxon>
        <taxon>asterids</taxon>
        <taxon>campanulids</taxon>
        <taxon>Asterales</taxon>
        <taxon>Asteraceae</taxon>
        <taxon>Asteroideae</taxon>
        <taxon>Anthemideae</taxon>
        <taxon>Anthemidinae</taxon>
        <taxon>Tanacetum</taxon>
    </lineage>
</organism>
<name>A0ABQ5CF58_9ASTR</name>
<proteinExistence type="predicted"/>
<dbReference type="PANTHER" id="PTHR46148">
    <property type="entry name" value="CHROMO DOMAIN-CONTAINING PROTEIN"/>
    <property type="match status" value="1"/>
</dbReference>
<keyword evidence="3" id="KW-1185">Reference proteome</keyword>
<dbReference type="InterPro" id="IPR005174">
    <property type="entry name" value="KIB1-4_b-propeller"/>
</dbReference>
<dbReference type="PANTHER" id="PTHR46148:SF57">
    <property type="entry name" value="OS12G0499874 PROTEIN"/>
    <property type="match status" value="1"/>
</dbReference>
<evidence type="ECO:0000313" key="2">
    <source>
        <dbReference type="EMBL" id="GJT25705.1"/>
    </source>
</evidence>
<reference evidence="2" key="1">
    <citation type="journal article" date="2022" name="Int. J. Mol. Sci.">
        <title>Draft Genome of Tanacetum Coccineum: Genomic Comparison of Closely Related Tanacetum-Family Plants.</title>
        <authorList>
            <person name="Yamashiro T."/>
            <person name="Shiraishi A."/>
            <person name="Nakayama K."/>
            <person name="Satake H."/>
        </authorList>
    </citation>
    <scope>NUCLEOTIDE SEQUENCE</scope>
</reference>
<accession>A0ABQ5CF58</accession>
<evidence type="ECO:0000313" key="3">
    <source>
        <dbReference type="Proteomes" id="UP001151760"/>
    </source>
</evidence>
<comment type="caution">
    <text evidence="2">The sequence shown here is derived from an EMBL/GenBank/DDBJ whole genome shotgun (WGS) entry which is preliminary data.</text>
</comment>
<feature type="domain" description="RGS" evidence="1">
    <location>
        <begin position="165"/>
        <end position="195"/>
    </location>
</feature>
<dbReference type="Proteomes" id="UP001151760">
    <property type="component" value="Unassembled WGS sequence"/>
</dbReference>
<dbReference type="InterPro" id="IPR056924">
    <property type="entry name" value="SH3_Tf2-1"/>
</dbReference>
<dbReference type="PROSITE" id="PS50132">
    <property type="entry name" value="RGS"/>
    <property type="match status" value="1"/>
</dbReference>
<sequence>MVNMSNNSRSKRAFETGDWVYVKLQPHRQLSVRQGVHHKLSAKYFGPFQVIGKIVEVAYKLQLPNTSLVHHVFHVSQLKKCHGQTVMEGVLTRCEDDGRLVVEPDQKMLLGKLIMSLWQGFLKLLDTNLRTRTICKVRVPETSGKLCMSLCGWLLTTGNDYAAKLIHPLSKEIINLLKIDTFPKFLEDSEWDRGCSAKLGICHPRDNNWIDVEAWRRSIFDITYQNGLVYCFDVHNPILAYDVDSKNPETTMVDITWLIRDLYDEWDLGRGDLFVGYNVLFWMEEDPARVINGNYIYYTDDDPVLYRGSIKGGGRDMGIYHMYNGTIESHYTGEPRSHHTPPIWVQPK</sequence>
<gene>
    <name evidence="2" type="ORF">Tco_0895642</name>
</gene>
<reference evidence="2" key="2">
    <citation type="submission" date="2022-01" db="EMBL/GenBank/DDBJ databases">
        <authorList>
            <person name="Yamashiro T."/>
            <person name="Shiraishi A."/>
            <person name="Satake H."/>
            <person name="Nakayama K."/>
        </authorList>
    </citation>
    <scope>NUCLEOTIDE SEQUENCE</scope>
</reference>
<evidence type="ECO:0000259" key="1">
    <source>
        <dbReference type="PROSITE" id="PS50132"/>
    </source>
</evidence>
<dbReference type="EMBL" id="BQNB010014233">
    <property type="protein sequence ID" value="GJT25705.1"/>
    <property type="molecule type" value="Genomic_DNA"/>
</dbReference>
<protein>
    <recommendedName>
        <fullName evidence="1">RGS domain-containing protein</fullName>
    </recommendedName>
</protein>